<proteinExistence type="inferred from homology"/>
<dbReference type="NCBIfam" id="TIGR00482">
    <property type="entry name" value="nicotinate (nicotinamide) nucleotide adenylyltransferase"/>
    <property type="match status" value="1"/>
</dbReference>
<evidence type="ECO:0000313" key="9">
    <source>
        <dbReference type="EMBL" id="CAB4544598.1"/>
    </source>
</evidence>
<comment type="pathway">
    <text evidence="1">Cofactor biosynthesis; NAD(+) biosynthesis.</text>
</comment>
<accession>A0A6J6C2S9</accession>
<dbReference type="EMBL" id="CAEZSU010000031">
    <property type="protein sequence ID" value="CAB4544598.1"/>
    <property type="molecule type" value="Genomic_DNA"/>
</dbReference>
<dbReference type="PANTHER" id="PTHR39321:SF3">
    <property type="entry name" value="PHOSPHOPANTETHEINE ADENYLYLTRANSFERASE"/>
    <property type="match status" value="1"/>
</dbReference>
<keyword evidence="6" id="KW-0067">ATP-binding</keyword>
<evidence type="ECO:0000256" key="5">
    <source>
        <dbReference type="ARBA" id="ARBA00022741"/>
    </source>
</evidence>
<gene>
    <name evidence="9" type="ORF">UFOPK1495_00418</name>
</gene>
<name>A0A6J6C2S9_9ZZZZ</name>
<keyword evidence="7" id="KW-0520">NAD</keyword>
<evidence type="ECO:0000256" key="7">
    <source>
        <dbReference type="ARBA" id="ARBA00023027"/>
    </source>
</evidence>
<dbReference type="CDD" id="cd02165">
    <property type="entry name" value="NMNAT"/>
    <property type="match status" value="1"/>
</dbReference>
<evidence type="ECO:0000256" key="4">
    <source>
        <dbReference type="ARBA" id="ARBA00022695"/>
    </source>
</evidence>
<feature type="domain" description="Cytidyltransferase-like" evidence="8">
    <location>
        <begin position="39"/>
        <end position="199"/>
    </location>
</feature>
<dbReference type="SUPFAM" id="SSF52374">
    <property type="entry name" value="Nucleotidylyl transferase"/>
    <property type="match status" value="1"/>
</dbReference>
<dbReference type="NCBIfam" id="TIGR00125">
    <property type="entry name" value="cyt_tran_rel"/>
    <property type="match status" value="1"/>
</dbReference>
<evidence type="ECO:0000256" key="2">
    <source>
        <dbReference type="ARBA" id="ARBA00022642"/>
    </source>
</evidence>
<keyword evidence="3" id="KW-0808">Transferase</keyword>
<dbReference type="AlphaFoldDB" id="A0A6J6C2S9"/>
<keyword evidence="5" id="KW-0547">Nucleotide-binding</keyword>
<evidence type="ECO:0000256" key="6">
    <source>
        <dbReference type="ARBA" id="ARBA00022840"/>
    </source>
</evidence>
<protein>
    <submittedName>
        <fullName evidence="9">Unannotated protein</fullName>
    </submittedName>
</protein>
<dbReference type="InterPro" id="IPR004821">
    <property type="entry name" value="Cyt_trans-like"/>
</dbReference>
<keyword evidence="4" id="KW-0548">Nucleotidyltransferase</keyword>
<dbReference type="InterPro" id="IPR014729">
    <property type="entry name" value="Rossmann-like_a/b/a_fold"/>
</dbReference>
<dbReference type="Pfam" id="PF01467">
    <property type="entry name" value="CTP_transf_like"/>
    <property type="match status" value="1"/>
</dbReference>
<evidence type="ECO:0000256" key="3">
    <source>
        <dbReference type="ARBA" id="ARBA00022679"/>
    </source>
</evidence>
<dbReference type="HAMAP" id="MF_00244">
    <property type="entry name" value="NaMN_adenylyltr"/>
    <property type="match status" value="1"/>
</dbReference>
<sequence length="229" mass="24944">MFPQSCVTCVTALRRPTGISSLPDRTLFRMPPVRRGLGILGGTFDPPHIGHIAAAVEVRSALHLERVLLMVANDPWQKTGTRPLSEASDRFAMVNAAVQGIEGLEASSLEIDRGGVTYSIDTLQFLRVSAPDQQLFLIVGSDAATNLHTWHRFEELQDLATLVIVDRDGEIDAEPPSGWAAVKVSIPRLDISSSELRDRVRSGRPLEPFVGGPVINEIRSRGLYGLADS</sequence>
<dbReference type="NCBIfam" id="NF000840">
    <property type="entry name" value="PRK00071.1-3"/>
    <property type="match status" value="1"/>
</dbReference>
<reference evidence="9" key="1">
    <citation type="submission" date="2020-05" db="EMBL/GenBank/DDBJ databases">
        <authorList>
            <person name="Chiriac C."/>
            <person name="Salcher M."/>
            <person name="Ghai R."/>
            <person name="Kavagutti S V."/>
        </authorList>
    </citation>
    <scope>NUCLEOTIDE SEQUENCE</scope>
</reference>
<dbReference type="GO" id="GO:0005524">
    <property type="term" value="F:ATP binding"/>
    <property type="evidence" value="ECO:0007669"/>
    <property type="project" value="UniProtKB-KW"/>
</dbReference>
<dbReference type="Gene3D" id="3.40.50.620">
    <property type="entry name" value="HUPs"/>
    <property type="match status" value="1"/>
</dbReference>
<dbReference type="PANTHER" id="PTHR39321">
    <property type="entry name" value="NICOTINATE-NUCLEOTIDE ADENYLYLTRANSFERASE-RELATED"/>
    <property type="match status" value="1"/>
</dbReference>
<evidence type="ECO:0000259" key="8">
    <source>
        <dbReference type="Pfam" id="PF01467"/>
    </source>
</evidence>
<dbReference type="GO" id="GO:0070566">
    <property type="term" value="F:adenylyltransferase activity"/>
    <property type="evidence" value="ECO:0007669"/>
    <property type="project" value="UniProtKB-ARBA"/>
</dbReference>
<evidence type="ECO:0000256" key="1">
    <source>
        <dbReference type="ARBA" id="ARBA00004790"/>
    </source>
</evidence>
<dbReference type="GO" id="GO:0009435">
    <property type="term" value="P:NAD+ biosynthetic process"/>
    <property type="evidence" value="ECO:0007669"/>
    <property type="project" value="UniProtKB-UniPathway"/>
</dbReference>
<organism evidence="9">
    <name type="scientific">freshwater metagenome</name>
    <dbReference type="NCBI Taxonomy" id="449393"/>
    <lineage>
        <taxon>unclassified sequences</taxon>
        <taxon>metagenomes</taxon>
        <taxon>ecological metagenomes</taxon>
    </lineage>
</organism>
<dbReference type="UniPathway" id="UPA00253"/>
<keyword evidence="2" id="KW-0662">Pyridine nucleotide biosynthesis</keyword>
<dbReference type="InterPro" id="IPR005248">
    <property type="entry name" value="NadD/NMNAT"/>
</dbReference>